<evidence type="ECO:0000256" key="4">
    <source>
        <dbReference type="ARBA" id="ARBA00023136"/>
    </source>
</evidence>
<dbReference type="PROSITE" id="PS51257">
    <property type="entry name" value="PROKAR_LIPOPROTEIN"/>
    <property type="match status" value="1"/>
</dbReference>
<evidence type="ECO:0000259" key="6">
    <source>
        <dbReference type="Pfam" id="PF07980"/>
    </source>
</evidence>
<comment type="similarity">
    <text evidence="2">Belongs to the SusD family.</text>
</comment>
<keyword evidence="4" id="KW-0472">Membrane</keyword>
<dbReference type="Pfam" id="PF07980">
    <property type="entry name" value="SusD_RagB"/>
    <property type="match status" value="1"/>
</dbReference>
<dbReference type="GO" id="GO:0009279">
    <property type="term" value="C:cell outer membrane"/>
    <property type="evidence" value="ECO:0007669"/>
    <property type="project" value="UniProtKB-SubCell"/>
</dbReference>
<keyword evidence="9" id="KW-1185">Reference proteome</keyword>
<dbReference type="AlphaFoldDB" id="A0AAE3M838"/>
<evidence type="ECO:0000256" key="3">
    <source>
        <dbReference type="ARBA" id="ARBA00022729"/>
    </source>
</evidence>
<dbReference type="SUPFAM" id="SSF48452">
    <property type="entry name" value="TPR-like"/>
    <property type="match status" value="1"/>
</dbReference>
<gene>
    <name evidence="8" type="ORF">OM075_21190</name>
</gene>
<sequence>MRNIYKTLLCSAVLFLVIGLYSCEDYLDRDPESIVSEEVAFRNFKNFQGFIEEMYNCIPNKENYYWVPSYNWGEGEIFNINSDASNMLGYQFDLGNFWSWQNSAHSWLDADRSDPTSGDRFNHRLWTDAWYCIRKANLGLENMDLLTQATDEERDLIRGQLYFFRAWFHFEMIQWFGGLPYIDRALSASETLRMPRLTFQECADKAAADFEMAASLLPIDWDNTSVGANNTGGHNEFRINKIMALGYLGKTYLWAGSPLMKNGAQTGGANAHNYDVTYCAKAADALGQLLELVESGQTQYELAKFEFTDIYNHESDAEDFYTEIFYTKGQSFRMPGAKEAIFRGPANTQDGSGWQFLKTWGPKVNDLIPDDKIIHQPTANYVNYYGMANGLPLDDPNSGFDPSHPFQNRDPRFYHDIIVDGFKYVNGSMSSEDEVLRYCSLYSDGMMRDKTLGSRTGYFMQKFAPHTCNKYDQDYSWGAGIQVYIPYIRLADVYLMYAEACGAVGGATASSSTYELTAEQAINTLRDRCGAGHVDASYTADNIRFIDEVRRERAVELAGEGFRFNDLQRWLLLTEYPYNIKTAQEFDRVEASDWYAENDCKDAEVRNFREEIILTREFGVKHYWLPLKISDVSIYPEFNQNPGW</sequence>
<keyword evidence="3" id="KW-0732">Signal</keyword>
<evidence type="ECO:0000259" key="7">
    <source>
        <dbReference type="Pfam" id="PF14322"/>
    </source>
</evidence>
<reference evidence="8" key="1">
    <citation type="submission" date="2022-10" db="EMBL/GenBank/DDBJ databases">
        <authorList>
            <person name="Yu W.X."/>
        </authorList>
    </citation>
    <scope>NUCLEOTIDE SEQUENCE</scope>
    <source>
        <strain evidence="8">AAT</strain>
    </source>
</reference>
<dbReference type="EMBL" id="JAPDPJ010000076">
    <property type="protein sequence ID" value="MCW3788996.1"/>
    <property type="molecule type" value="Genomic_DNA"/>
</dbReference>
<dbReference type="Gene3D" id="1.25.40.390">
    <property type="match status" value="1"/>
</dbReference>
<dbReference type="InterPro" id="IPR011990">
    <property type="entry name" value="TPR-like_helical_dom_sf"/>
</dbReference>
<organism evidence="8 9">
    <name type="scientific">Plebeiibacterium sediminum</name>
    <dbReference type="NCBI Taxonomy" id="2992112"/>
    <lineage>
        <taxon>Bacteria</taxon>
        <taxon>Pseudomonadati</taxon>
        <taxon>Bacteroidota</taxon>
        <taxon>Bacteroidia</taxon>
        <taxon>Marinilabiliales</taxon>
        <taxon>Marinilabiliaceae</taxon>
        <taxon>Plebeiibacterium</taxon>
    </lineage>
</organism>
<dbReference type="Proteomes" id="UP001209229">
    <property type="component" value="Unassembled WGS sequence"/>
</dbReference>
<dbReference type="RefSeq" id="WP_301192552.1">
    <property type="nucleotide sequence ID" value="NZ_JAPDPJ010000076.1"/>
</dbReference>
<feature type="domain" description="SusD-like N-terminal" evidence="7">
    <location>
        <begin position="74"/>
        <end position="224"/>
    </location>
</feature>
<protein>
    <submittedName>
        <fullName evidence="8">RagB/SusD family nutrient uptake outer membrane protein</fullName>
    </submittedName>
</protein>
<accession>A0AAE3M838</accession>
<keyword evidence="5" id="KW-0998">Cell outer membrane</keyword>
<evidence type="ECO:0000256" key="2">
    <source>
        <dbReference type="ARBA" id="ARBA00006275"/>
    </source>
</evidence>
<dbReference type="Pfam" id="PF14322">
    <property type="entry name" value="SusD-like_3"/>
    <property type="match status" value="1"/>
</dbReference>
<feature type="domain" description="RagB/SusD" evidence="6">
    <location>
        <begin position="375"/>
        <end position="644"/>
    </location>
</feature>
<dbReference type="InterPro" id="IPR012944">
    <property type="entry name" value="SusD_RagB_dom"/>
</dbReference>
<name>A0AAE3M838_9BACT</name>
<dbReference type="InterPro" id="IPR033985">
    <property type="entry name" value="SusD-like_N"/>
</dbReference>
<evidence type="ECO:0000313" key="8">
    <source>
        <dbReference type="EMBL" id="MCW3788996.1"/>
    </source>
</evidence>
<proteinExistence type="inferred from homology"/>
<evidence type="ECO:0000313" key="9">
    <source>
        <dbReference type="Proteomes" id="UP001209229"/>
    </source>
</evidence>
<comment type="caution">
    <text evidence="8">The sequence shown here is derived from an EMBL/GenBank/DDBJ whole genome shotgun (WGS) entry which is preliminary data.</text>
</comment>
<evidence type="ECO:0000256" key="5">
    <source>
        <dbReference type="ARBA" id="ARBA00023237"/>
    </source>
</evidence>
<evidence type="ECO:0000256" key="1">
    <source>
        <dbReference type="ARBA" id="ARBA00004442"/>
    </source>
</evidence>
<comment type="subcellular location">
    <subcellularLocation>
        <location evidence="1">Cell outer membrane</location>
    </subcellularLocation>
</comment>